<dbReference type="AlphaFoldDB" id="A0A7N0V4U3"/>
<proteinExistence type="predicted"/>
<keyword evidence="3" id="KW-1185">Reference proteome</keyword>
<evidence type="ECO:0000313" key="3">
    <source>
        <dbReference type="Proteomes" id="UP000594263"/>
    </source>
</evidence>
<dbReference type="PANTHER" id="PTHR34569">
    <property type="entry name" value="EXPRESSED PROTEIN"/>
    <property type="match status" value="1"/>
</dbReference>
<reference evidence="2" key="1">
    <citation type="submission" date="2021-01" db="UniProtKB">
        <authorList>
            <consortium name="EnsemblPlants"/>
        </authorList>
    </citation>
    <scope>IDENTIFICATION</scope>
</reference>
<evidence type="ECO:0000313" key="2">
    <source>
        <dbReference type="EnsemblPlants" id="Kaladp0096s0122.1.v1.1.CDS.1"/>
    </source>
</evidence>
<feature type="compositionally biased region" description="Polar residues" evidence="1">
    <location>
        <begin position="1"/>
        <end position="10"/>
    </location>
</feature>
<dbReference type="Proteomes" id="UP000594263">
    <property type="component" value="Unplaced"/>
</dbReference>
<protein>
    <submittedName>
        <fullName evidence="2">Uncharacterized protein</fullName>
    </submittedName>
</protein>
<evidence type="ECO:0000256" key="1">
    <source>
        <dbReference type="SAM" id="MobiDB-lite"/>
    </source>
</evidence>
<organism evidence="2 3">
    <name type="scientific">Kalanchoe fedtschenkoi</name>
    <name type="common">Lavender scallops</name>
    <name type="synonym">South American air plant</name>
    <dbReference type="NCBI Taxonomy" id="63787"/>
    <lineage>
        <taxon>Eukaryota</taxon>
        <taxon>Viridiplantae</taxon>
        <taxon>Streptophyta</taxon>
        <taxon>Embryophyta</taxon>
        <taxon>Tracheophyta</taxon>
        <taxon>Spermatophyta</taxon>
        <taxon>Magnoliopsida</taxon>
        <taxon>eudicotyledons</taxon>
        <taxon>Gunneridae</taxon>
        <taxon>Pentapetalae</taxon>
        <taxon>Saxifragales</taxon>
        <taxon>Crassulaceae</taxon>
        <taxon>Kalanchoe</taxon>
    </lineage>
</organism>
<name>A0A7N0V4U3_KALFE</name>
<feature type="region of interest" description="Disordered" evidence="1">
    <location>
        <begin position="1"/>
        <end position="23"/>
    </location>
</feature>
<sequence length="177" mass="19427">MESKSSSPSTLHRRTPPPSELFLPRISSFLPPSAVTDTTTPSSSHSSASPLLSFPSVDLDLISLNFQSYTSLKDILPTTSLVNSPTTAGSPSSAAPYDIPIRNRLVKQAAWAYLQPMAASPTSSTTPFFHRLLAGRYFLPPLSSLCRLFNCGLIPVLTRAFNQLLIHLRIRTCCRHW</sequence>
<dbReference type="EnsemblPlants" id="Kaladp0096s0122.1.v1.1">
    <property type="protein sequence ID" value="Kaladp0096s0122.1.v1.1.CDS.1"/>
    <property type="gene ID" value="Kaladp0096s0122.v1.1"/>
</dbReference>
<dbReference type="PANTHER" id="PTHR34569:SF2">
    <property type="entry name" value="EXPRESSED PROTEIN"/>
    <property type="match status" value="1"/>
</dbReference>
<accession>A0A7N0V4U3</accession>
<dbReference type="Gramene" id="Kaladp0096s0122.1.v1.1">
    <property type="protein sequence ID" value="Kaladp0096s0122.1.v1.1.CDS.1"/>
    <property type="gene ID" value="Kaladp0096s0122.v1.1"/>
</dbReference>